<evidence type="ECO:0008006" key="4">
    <source>
        <dbReference type="Google" id="ProtNLM"/>
    </source>
</evidence>
<feature type="transmembrane region" description="Helical" evidence="1">
    <location>
        <begin position="265"/>
        <end position="282"/>
    </location>
</feature>
<dbReference type="RefSeq" id="WP_085266705.1">
    <property type="nucleotide sequence ID" value="NZ_JACKVG010000011.1"/>
</dbReference>
<dbReference type="OrthoDB" id="3463898at2"/>
<keyword evidence="1" id="KW-1133">Transmembrane helix</keyword>
<dbReference type="AlphaFoldDB" id="A0A1X1Y7R5"/>
<evidence type="ECO:0000256" key="1">
    <source>
        <dbReference type="SAM" id="Phobius"/>
    </source>
</evidence>
<name>A0A1X1Y7R5_9MYCO</name>
<feature type="transmembrane region" description="Helical" evidence="1">
    <location>
        <begin position="364"/>
        <end position="384"/>
    </location>
</feature>
<feature type="transmembrane region" description="Helical" evidence="1">
    <location>
        <begin position="535"/>
        <end position="554"/>
    </location>
</feature>
<feature type="transmembrane region" description="Helical" evidence="1">
    <location>
        <begin position="156"/>
        <end position="182"/>
    </location>
</feature>
<gene>
    <name evidence="2" type="ORF">AWC16_21995</name>
</gene>
<dbReference type="EMBL" id="LQPG01000053">
    <property type="protein sequence ID" value="ORW07163.1"/>
    <property type="molecule type" value="Genomic_DNA"/>
</dbReference>
<evidence type="ECO:0000313" key="2">
    <source>
        <dbReference type="EMBL" id="ORW07163.1"/>
    </source>
</evidence>
<sequence length="564" mass="57562">MVRARRWIAPCYALGLTLLILAPLLRPGYLLLRDAVSTPRSYLSGPALGLGEAAPRAVPQDFAVAVASHLLDGGIVVKTLLIAGLWLAGLGAARLVATALPDTGLPGQLVAITVAIWNPYVAERLLQGHWSLLVGYGCLPWVAMAMLGLRAGTAGLFGLVFFLALAGLTPTGLLLAAVVALVCVAAPGSGPPRWWCSVSAVAIAATAALPWLMAVVVGSGSARGESAGVTAFAARAEPGLGTLGSLAGLGGIWNADAVPGSRTTLFALLATAALVGVVGLGWSTVRELSAARPLLILAGTTVLVLTVLATGPGLAILRWMTDLVPGVGMLRDGQKWVALAMPGYALAGAGAVAALRDRLPPARAALACCVALIVVLPDLAWGVAGRVTPVHYPPGWAAVAAKINADPRPVAVLPADTMRHFSWAGPAPVLDPLPRWVRAEVLTTGDLIVGGQTVPGEGTRARAVQQALLSGAEPAALGVNGVGWVVKESDAGGEMGSAAKTLIRLPIAYRDSDFTVYRVGGRAPKVSAGARRTAIAAHLVWLAMLVVGAGGLAVPSVRRWNAAR</sequence>
<organism evidence="2 3">
    <name type="scientific">Mycolicibacter longobardus</name>
    <dbReference type="NCBI Taxonomy" id="1108812"/>
    <lineage>
        <taxon>Bacteria</taxon>
        <taxon>Bacillati</taxon>
        <taxon>Actinomycetota</taxon>
        <taxon>Actinomycetes</taxon>
        <taxon>Mycobacteriales</taxon>
        <taxon>Mycobacteriaceae</taxon>
        <taxon>Mycolicibacter</taxon>
    </lineage>
</organism>
<reference evidence="2 3" key="1">
    <citation type="submission" date="2016-01" db="EMBL/GenBank/DDBJ databases">
        <title>The new phylogeny of the genus Mycobacterium.</title>
        <authorList>
            <person name="Tarcisio F."/>
            <person name="Conor M."/>
            <person name="Antonella G."/>
            <person name="Elisabetta G."/>
            <person name="Giulia F.S."/>
            <person name="Sara T."/>
            <person name="Anna F."/>
            <person name="Clotilde B."/>
            <person name="Roberto B."/>
            <person name="Veronica D.S."/>
            <person name="Fabio R."/>
            <person name="Monica P."/>
            <person name="Olivier J."/>
            <person name="Enrico T."/>
            <person name="Nicola S."/>
        </authorList>
    </citation>
    <scope>NUCLEOTIDE SEQUENCE [LARGE SCALE GENOMIC DNA]</scope>
    <source>
        <strain evidence="2 3">DSM 45394</strain>
    </source>
</reference>
<comment type="caution">
    <text evidence="2">The sequence shown here is derived from an EMBL/GenBank/DDBJ whole genome shotgun (WGS) entry which is preliminary data.</text>
</comment>
<feature type="transmembrane region" description="Helical" evidence="1">
    <location>
        <begin position="229"/>
        <end position="253"/>
    </location>
</feature>
<feature type="transmembrane region" description="Helical" evidence="1">
    <location>
        <begin position="194"/>
        <end position="217"/>
    </location>
</feature>
<feature type="transmembrane region" description="Helical" evidence="1">
    <location>
        <begin position="294"/>
        <end position="316"/>
    </location>
</feature>
<keyword evidence="1" id="KW-0472">Membrane</keyword>
<feature type="transmembrane region" description="Helical" evidence="1">
    <location>
        <begin position="7"/>
        <end position="25"/>
    </location>
</feature>
<proteinExistence type="predicted"/>
<accession>A0A1X1Y7R5</accession>
<evidence type="ECO:0000313" key="3">
    <source>
        <dbReference type="Proteomes" id="UP000193866"/>
    </source>
</evidence>
<dbReference type="Proteomes" id="UP000193866">
    <property type="component" value="Unassembled WGS sequence"/>
</dbReference>
<dbReference type="STRING" id="1108812.AWC16_21995"/>
<feature type="transmembrane region" description="Helical" evidence="1">
    <location>
        <begin position="128"/>
        <end position="149"/>
    </location>
</feature>
<feature type="transmembrane region" description="Helical" evidence="1">
    <location>
        <begin position="104"/>
        <end position="122"/>
    </location>
</feature>
<keyword evidence="1" id="KW-0812">Transmembrane</keyword>
<feature type="transmembrane region" description="Helical" evidence="1">
    <location>
        <begin position="336"/>
        <end position="355"/>
    </location>
</feature>
<keyword evidence="3" id="KW-1185">Reference proteome</keyword>
<feature type="transmembrane region" description="Helical" evidence="1">
    <location>
        <begin position="75"/>
        <end position="97"/>
    </location>
</feature>
<protein>
    <recommendedName>
        <fullName evidence="4">Transmembrane protein</fullName>
    </recommendedName>
</protein>